<dbReference type="Pfam" id="PF01381">
    <property type="entry name" value="HTH_3"/>
    <property type="match status" value="1"/>
</dbReference>
<reference evidence="2 3" key="1">
    <citation type="submission" date="2020-06" db="EMBL/GenBank/DDBJ databases">
        <title>Genome sequence of 2 isolates from Red Sea Mangroves.</title>
        <authorList>
            <person name="Sefrji F."/>
            <person name="Michoud G."/>
            <person name="Merlino G."/>
            <person name="Daffonchio D."/>
        </authorList>
    </citation>
    <scope>NUCLEOTIDE SEQUENCE [LARGE SCALE GENOMIC DNA]</scope>
    <source>
        <strain evidence="2 3">R1DC25</strain>
    </source>
</reference>
<gene>
    <name evidence="2" type="ORF">HW532_18955</name>
</gene>
<organism evidence="2 3">
    <name type="scientific">Kaustia mangrovi</name>
    <dbReference type="NCBI Taxonomy" id="2593653"/>
    <lineage>
        <taxon>Bacteria</taxon>
        <taxon>Pseudomonadati</taxon>
        <taxon>Pseudomonadota</taxon>
        <taxon>Alphaproteobacteria</taxon>
        <taxon>Hyphomicrobiales</taxon>
        <taxon>Parvibaculaceae</taxon>
        <taxon>Kaustia</taxon>
    </lineage>
</organism>
<dbReference type="Gene3D" id="1.10.260.40">
    <property type="entry name" value="lambda repressor-like DNA-binding domains"/>
    <property type="match status" value="1"/>
</dbReference>
<evidence type="ECO:0000313" key="2">
    <source>
        <dbReference type="EMBL" id="QPC44597.1"/>
    </source>
</evidence>
<dbReference type="RefSeq" id="WP_213161969.1">
    <property type="nucleotide sequence ID" value="NZ_CP058214.1"/>
</dbReference>
<feature type="domain" description="HTH cro/C1-type" evidence="1">
    <location>
        <begin position="19"/>
        <end position="72"/>
    </location>
</feature>
<dbReference type="SMART" id="SM00530">
    <property type="entry name" value="HTH_XRE"/>
    <property type="match status" value="1"/>
</dbReference>
<name>A0A7S8C750_9HYPH</name>
<sequence>MSEKDKAVPSFRTEVGNRLRELEKRFKNRAEAASAAGVAKSTLQSWIEGKADPSFEGLSRLAAKTGTSLDWLAGRNLGDIGGEESSPSSSTSGIQAEVFKEVSRAVARVHKEEGIKLPPDALSDELTRAYNALIERAEDAGDRDELLSLVPWLEARLRKRLREARAAPGGGKRRA</sequence>
<dbReference type="EMBL" id="CP058214">
    <property type="protein sequence ID" value="QPC44597.1"/>
    <property type="molecule type" value="Genomic_DNA"/>
</dbReference>
<keyword evidence="3" id="KW-1185">Reference proteome</keyword>
<evidence type="ECO:0000313" key="3">
    <source>
        <dbReference type="Proteomes" id="UP000593594"/>
    </source>
</evidence>
<dbReference type="SUPFAM" id="SSF47413">
    <property type="entry name" value="lambda repressor-like DNA-binding domains"/>
    <property type="match status" value="1"/>
</dbReference>
<dbReference type="GO" id="GO:0003677">
    <property type="term" value="F:DNA binding"/>
    <property type="evidence" value="ECO:0007669"/>
    <property type="project" value="InterPro"/>
</dbReference>
<dbReference type="Proteomes" id="UP000593594">
    <property type="component" value="Chromosome"/>
</dbReference>
<proteinExistence type="predicted"/>
<dbReference type="InterPro" id="IPR001387">
    <property type="entry name" value="Cro/C1-type_HTH"/>
</dbReference>
<dbReference type="InterPro" id="IPR010982">
    <property type="entry name" value="Lambda_DNA-bd_dom_sf"/>
</dbReference>
<accession>A0A7S8C750</accession>
<dbReference type="KEGG" id="kmn:HW532_18955"/>
<protein>
    <submittedName>
        <fullName evidence="2">Helix-turn-helix domain-containing protein</fullName>
    </submittedName>
</protein>
<evidence type="ECO:0000259" key="1">
    <source>
        <dbReference type="PROSITE" id="PS50943"/>
    </source>
</evidence>
<dbReference type="PROSITE" id="PS50943">
    <property type="entry name" value="HTH_CROC1"/>
    <property type="match status" value="1"/>
</dbReference>
<dbReference type="AlphaFoldDB" id="A0A7S8C750"/>